<evidence type="ECO:0000313" key="3">
    <source>
        <dbReference type="Proteomes" id="UP000004310"/>
    </source>
</evidence>
<dbReference type="InterPro" id="IPR010982">
    <property type="entry name" value="Lambda_DNA-bd_dom_sf"/>
</dbReference>
<feature type="domain" description="HTH cro/C1-type" evidence="1">
    <location>
        <begin position="16"/>
        <end position="57"/>
    </location>
</feature>
<dbReference type="InterPro" id="IPR001387">
    <property type="entry name" value="Cro/C1-type_HTH"/>
</dbReference>
<sequence>MSQFAGILRTIFAESARRGWTDAELARRANITPEALSRLSKQGGARFATLERLASAVGFMVKLVPDDDYLERLTSGSLLDGERQEP</sequence>
<dbReference type="Gene3D" id="1.10.260.40">
    <property type="entry name" value="lambda repressor-like DNA-binding domains"/>
    <property type="match status" value="1"/>
</dbReference>
<comment type="caution">
    <text evidence="2">The sequence shown here is derived from an EMBL/GenBank/DDBJ whole genome shotgun (WGS) entry which is preliminary data.</text>
</comment>
<dbReference type="Pfam" id="PF13443">
    <property type="entry name" value="HTH_26"/>
    <property type="match status" value="1"/>
</dbReference>
<dbReference type="EMBL" id="AATP01000003">
    <property type="protein sequence ID" value="EAU41339.1"/>
    <property type="molecule type" value="Genomic_DNA"/>
</dbReference>
<dbReference type="GO" id="GO:0003677">
    <property type="term" value="F:DNA binding"/>
    <property type="evidence" value="ECO:0007669"/>
    <property type="project" value="InterPro"/>
</dbReference>
<accession>Q0G259</accession>
<evidence type="ECO:0000313" key="2">
    <source>
        <dbReference type="EMBL" id="EAU41339.1"/>
    </source>
</evidence>
<dbReference type="AlphaFoldDB" id="Q0G259"/>
<dbReference type="Proteomes" id="UP000004310">
    <property type="component" value="Unassembled WGS sequence"/>
</dbReference>
<reference evidence="2 3" key="1">
    <citation type="journal article" date="2010" name="J. Bacteriol.">
        <title>Genome sequence of Fulvimarina pelagi HTCC2506T, a Mn(II)-oxidizing alphaproteobacterium possessing an aerobic anoxygenic photosynthetic gene cluster and Xanthorhodopsin.</title>
        <authorList>
            <person name="Kang I."/>
            <person name="Oh H.M."/>
            <person name="Lim S.I."/>
            <person name="Ferriera S."/>
            <person name="Giovannoni S.J."/>
            <person name="Cho J.C."/>
        </authorList>
    </citation>
    <scope>NUCLEOTIDE SEQUENCE [LARGE SCALE GENOMIC DNA]</scope>
    <source>
        <strain evidence="2 3">HTCC2506</strain>
    </source>
</reference>
<organism evidence="2 3">
    <name type="scientific">Fulvimarina pelagi HTCC2506</name>
    <dbReference type="NCBI Taxonomy" id="314231"/>
    <lineage>
        <taxon>Bacteria</taxon>
        <taxon>Pseudomonadati</taxon>
        <taxon>Pseudomonadota</taxon>
        <taxon>Alphaproteobacteria</taxon>
        <taxon>Hyphomicrobiales</taxon>
        <taxon>Aurantimonadaceae</taxon>
        <taxon>Fulvimarina</taxon>
    </lineage>
</organism>
<name>Q0G259_9HYPH</name>
<evidence type="ECO:0000259" key="1">
    <source>
        <dbReference type="Pfam" id="PF13443"/>
    </source>
</evidence>
<keyword evidence="3" id="KW-1185">Reference proteome</keyword>
<protein>
    <recommendedName>
        <fullName evidence="1">HTH cro/C1-type domain-containing protein</fullName>
    </recommendedName>
</protein>
<dbReference type="STRING" id="217511.GCA_001463845_02175"/>
<dbReference type="RefSeq" id="WP_007065388.1">
    <property type="nucleotide sequence ID" value="NZ_DS022272.1"/>
</dbReference>
<proteinExistence type="predicted"/>
<dbReference type="HOGENOM" id="CLU_2493386_0_0_5"/>
<gene>
    <name evidence="2" type="ORF">FP2506_01190</name>
</gene>
<dbReference type="SUPFAM" id="SSF47413">
    <property type="entry name" value="lambda repressor-like DNA-binding domains"/>
    <property type="match status" value="1"/>
</dbReference>